<dbReference type="InterPro" id="IPR039425">
    <property type="entry name" value="RNA_pol_sigma-70-like"/>
</dbReference>
<keyword evidence="5 6" id="KW-0804">Transcription</keyword>
<dbReference type="Pfam" id="PF04542">
    <property type="entry name" value="Sigma70_r2"/>
    <property type="match status" value="1"/>
</dbReference>
<feature type="domain" description="RNA polymerase sigma-70 region 2" evidence="7">
    <location>
        <begin position="24"/>
        <end position="90"/>
    </location>
</feature>
<evidence type="ECO:0000256" key="3">
    <source>
        <dbReference type="ARBA" id="ARBA00023082"/>
    </source>
</evidence>
<dbReference type="SUPFAM" id="SSF88946">
    <property type="entry name" value="Sigma2 domain of RNA polymerase sigma factors"/>
    <property type="match status" value="1"/>
</dbReference>
<dbReference type="KEGG" id="lamb:KBB96_03760"/>
<dbReference type="GO" id="GO:0016987">
    <property type="term" value="F:sigma factor activity"/>
    <property type="evidence" value="ECO:0007669"/>
    <property type="project" value="UniProtKB-KW"/>
</dbReference>
<dbReference type="PROSITE" id="PS01063">
    <property type="entry name" value="SIGMA70_ECF"/>
    <property type="match status" value="1"/>
</dbReference>
<evidence type="ECO:0000313" key="9">
    <source>
        <dbReference type="Proteomes" id="UP000676169"/>
    </source>
</evidence>
<keyword evidence="3 6" id="KW-0731">Sigma factor</keyword>
<evidence type="ECO:0000259" key="7">
    <source>
        <dbReference type="Pfam" id="PF04542"/>
    </source>
</evidence>
<comment type="similarity">
    <text evidence="1 6">Belongs to the sigma-70 factor family. ECF subfamily.</text>
</comment>
<dbReference type="Gene3D" id="1.10.10.10">
    <property type="entry name" value="Winged helix-like DNA-binding domain superfamily/Winged helix DNA-binding domain"/>
    <property type="match status" value="1"/>
</dbReference>
<dbReference type="InterPro" id="IPR000838">
    <property type="entry name" value="RNA_pol_sigma70_ECF_CS"/>
</dbReference>
<dbReference type="NCBIfam" id="TIGR02937">
    <property type="entry name" value="sigma70-ECF"/>
    <property type="match status" value="1"/>
</dbReference>
<organism evidence="8 9">
    <name type="scientific">Luteolibacter ambystomatis</name>
    <dbReference type="NCBI Taxonomy" id="2824561"/>
    <lineage>
        <taxon>Bacteria</taxon>
        <taxon>Pseudomonadati</taxon>
        <taxon>Verrucomicrobiota</taxon>
        <taxon>Verrucomicrobiia</taxon>
        <taxon>Verrucomicrobiales</taxon>
        <taxon>Verrucomicrobiaceae</taxon>
        <taxon>Luteolibacter</taxon>
    </lineage>
</organism>
<dbReference type="Proteomes" id="UP000676169">
    <property type="component" value="Chromosome"/>
</dbReference>
<gene>
    <name evidence="8" type="ORF">KBB96_03760</name>
</gene>
<evidence type="ECO:0000313" key="8">
    <source>
        <dbReference type="EMBL" id="QUE52009.1"/>
    </source>
</evidence>
<dbReference type="InterPro" id="IPR007627">
    <property type="entry name" value="RNA_pol_sigma70_r2"/>
</dbReference>
<keyword evidence="2 6" id="KW-0805">Transcription regulation</keyword>
<dbReference type="RefSeq" id="WP_211632438.1">
    <property type="nucleotide sequence ID" value="NZ_CP073100.1"/>
</dbReference>
<dbReference type="InterPro" id="IPR013325">
    <property type="entry name" value="RNA_pol_sigma_r2"/>
</dbReference>
<dbReference type="NCBIfam" id="TIGR02989">
    <property type="entry name" value="Sig-70_gvs1"/>
    <property type="match status" value="1"/>
</dbReference>
<name>A0A975J119_9BACT</name>
<evidence type="ECO:0000256" key="2">
    <source>
        <dbReference type="ARBA" id="ARBA00023015"/>
    </source>
</evidence>
<dbReference type="InterPro" id="IPR014331">
    <property type="entry name" value="RNA_pol_sigma70_ECF_RHOBA"/>
</dbReference>
<keyword evidence="4 6" id="KW-0238">DNA-binding</keyword>
<dbReference type="PANTHER" id="PTHR43133:SF51">
    <property type="entry name" value="RNA POLYMERASE SIGMA FACTOR"/>
    <property type="match status" value="1"/>
</dbReference>
<dbReference type="PANTHER" id="PTHR43133">
    <property type="entry name" value="RNA POLYMERASE ECF-TYPE SIGMA FACTO"/>
    <property type="match status" value="1"/>
</dbReference>
<evidence type="ECO:0000256" key="4">
    <source>
        <dbReference type="ARBA" id="ARBA00023125"/>
    </source>
</evidence>
<dbReference type="InterPro" id="IPR014284">
    <property type="entry name" value="RNA_pol_sigma-70_dom"/>
</dbReference>
<evidence type="ECO:0000256" key="6">
    <source>
        <dbReference type="RuleBase" id="RU000716"/>
    </source>
</evidence>
<evidence type="ECO:0000256" key="5">
    <source>
        <dbReference type="ARBA" id="ARBA00023163"/>
    </source>
</evidence>
<dbReference type="Gene3D" id="1.10.1740.10">
    <property type="match status" value="1"/>
</dbReference>
<dbReference type="SUPFAM" id="SSF88659">
    <property type="entry name" value="Sigma3 and sigma4 domains of RNA polymerase sigma factors"/>
    <property type="match status" value="1"/>
</dbReference>
<dbReference type="InterPro" id="IPR013324">
    <property type="entry name" value="RNA_pol_sigma_r3/r4-like"/>
</dbReference>
<accession>A0A975J119</accession>
<dbReference type="EMBL" id="CP073100">
    <property type="protein sequence ID" value="QUE52009.1"/>
    <property type="molecule type" value="Genomic_DNA"/>
</dbReference>
<evidence type="ECO:0000256" key="1">
    <source>
        <dbReference type="ARBA" id="ARBA00010641"/>
    </source>
</evidence>
<protein>
    <recommendedName>
        <fullName evidence="6">RNA polymerase sigma factor</fullName>
    </recommendedName>
</protein>
<reference evidence="8" key="1">
    <citation type="submission" date="2021-04" db="EMBL/GenBank/DDBJ databases">
        <title>Luteolibacter sp. 32A isolated from the skin of an Anderson's salamander (Ambystoma andersonii).</title>
        <authorList>
            <person name="Spergser J."/>
            <person name="Busse H.-J."/>
        </authorList>
    </citation>
    <scope>NUCLEOTIDE SEQUENCE</scope>
    <source>
        <strain evidence="8">32A</strain>
    </source>
</reference>
<dbReference type="GO" id="GO:0003677">
    <property type="term" value="F:DNA binding"/>
    <property type="evidence" value="ECO:0007669"/>
    <property type="project" value="UniProtKB-KW"/>
</dbReference>
<keyword evidence="9" id="KW-1185">Reference proteome</keyword>
<proteinExistence type="inferred from homology"/>
<dbReference type="InterPro" id="IPR036388">
    <property type="entry name" value="WH-like_DNA-bd_sf"/>
</dbReference>
<dbReference type="GO" id="GO:0006352">
    <property type="term" value="P:DNA-templated transcription initiation"/>
    <property type="evidence" value="ECO:0007669"/>
    <property type="project" value="InterPro"/>
</dbReference>
<dbReference type="AlphaFoldDB" id="A0A975J119"/>
<sequence length="184" mass="20936">MSQEPHPTALDRSREGDLDAFGELVRQHEGWVRGYLRTRIRDWAAADDLAQDVFVTAFRRIRDYRGEAPFEAWLRGIAMNHMRNFIRKRREDCIGGSEELQALMDADSHAVESSGPALDALRECLHRIDGPARELLDGRYVQGKSVRELADEAGRGYSALTMQLHRMREALADCVKKKLELSGI</sequence>